<name>A0A4Y2HMF4_ARAVE</name>
<keyword evidence="2" id="KW-1185">Reference proteome</keyword>
<dbReference type="EMBL" id="BGPR01002032">
    <property type="protein sequence ID" value="GBM66537.1"/>
    <property type="molecule type" value="Genomic_DNA"/>
</dbReference>
<sequence length="98" mass="11072">MKSIGVRSSNDAYVGRERGIHHYLFVLTNCLPEFHEDSDLCYNSTVVVLHPAGSTILLSQILFDMCYNAFLLVEADAILKMKDPINSHVDKLRKPFGM</sequence>
<protein>
    <submittedName>
        <fullName evidence="1">Uncharacterized protein</fullName>
    </submittedName>
</protein>
<organism evidence="1 2">
    <name type="scientific">Araneus ventricosus</name>
    <name type="common">Orbweaver spider</name>
    <name type="synonym">Epeira ventricosa</name>
    <dbReference type="NCBI Taxonomy" id="182803"/>
    <lineage>
        <taxon>Eukaryota</taxon>
        <taxon>Metazoa</taxon>
        <taxon>Ecdysozoa</taxon>
        <taxon>Arthropoda</taxon>
        <taxon>Chelicerata</taxon>
        <taxon>Arachnida</taxon>
        <taxon>Araneae</taxon>
        <taxon>Araneomorphae</taxon>
        <taxon>Entelegynae</taxon>
        <taxon>Araneoidea</taxon>
        <taxon>Araneidae</taxon>
        <taxon>Araneus</taxon>
    </lineage>
</organism>
<gene>
    <name evidence="1" type="ORF">AVEN_179161_1</name>
</gene>
<accession>A0A4Y2HMF4</accession>
<comment type="caution">
    <text evidence="1">The sequence shown here is derived from an EMBL/GenBank/DDBJ whole genome shotgun (WGS) entry which is preliminary data.</text>
</comment>
<dbReference type="AlphaFoldDB" id="A0A4Y2HMF4"/>
<proteinExistence type="predicted"/>
<evidence type="ECO:0000313" key="2">
    <source>
        <dbReference type="Proteomes" id="UP000499080"/>
    </source>
</evidence>
<dbReference type="Proteomes" id="UP000499080">
    <property type="component" value="Unassembled WGS sequence"/>
</dbReference>
<evidence type="ECO:0000313" key="1">
    <source>
        <dbReference type="EMBL" id="GBM66537.1"/>
    </source>
</evidence>
<reference evidence="1 2" key="1">
    <citation type="journal article" date="2019" name="Sci. Rep.">
        <title>Orb-weaving spider Araneus ventricosus genome elucidates the spidroin gene catalogue.</title>
        <authorList>
            <person name="Kono N."/>
            <person name="Nakamura H."/>
            <person name="Ohtoshi R."/>
            <person name="Moran D.A.P."/>
            <person name="Shinohara A."/>
            <person name="Yoshida Y."/>
            <person name="Fujiwara M."/>
            <person name="Mori M."/>
            <person name="Tomita M."/>
            <person name="Arakawa K."/>
        </authorList>
    </citation>
    <scope>NUCLEOTIDE SEQUENCE [LARGE SCALE GENOMIC DNA]</scope>
</reference>